<keyword evidence="9" id="KW-1185">Reference proteome</keyword>
<dbReference type="PANTHER" id="PTHR33406">
    <property type="entry name" value="MEMBRANE PROTEIN MJ1562-RELATED"/>
    <property type="match status" value="1"/>
</dbReference>
<dbReference type="Gene3D" id="1.20.1640.10">
    <property type="entry name" value="Multidrug efflux transporter AcrB transmembrane domain"/>
    <property type="match status" value="2"/>
</dbReference>
<accession>A0A8J3FCI5</accession>
<evidence type="ECO:0000313" key="9">
    <source>
        <dbReference type="Proteomes" id="UP000637720"/>
    </source>
</evidence>
<evidence type="ECO:0000256" key="4">
    <source>
        <dbReference type="ARBA" id="ARBA00022989"/>
    </source>
</evidence>
<feature type="transmembrane region" description="Helical" evidence="6">
    <location>
        <begin position="355"/>
        <end position="374"/>
    </location>
</feature>
<evidence type="ECO:0000256" key="6">
    <source>
        <dbReference type="SAM" id="Phobius"/>
    </source>
</evidence>
<dbReference type="GO" id="GO:0005886">
    <property type="term" value="C:plasma membrane"/>
    <property type="evidence" value="ECO:0007669"/>
    <property type="project" value="UniProtKB-SubCell"/>
</dbReference>
<sequence>MDVWQALARLTCRWPKAIVLAWLAALVWSVPYAAQLPERLKGTGFVDASSPSHYVAEQLRERLGHPASALFVFLEARGDGAAAEARLLRAAEGLRAKIAALPAVREVALMPPPREGAERGVAVLTVRLDVDDERAQDLVPALRALAKESGVPGYVTGTAAVDRDIAALSQADLARAELVGVPLALLVLLVAFGSVGAAFLPVAVGLASVTAALALLGLVAQRVDLSVFTLNVVTMLGLAVGIDYALLVTSRFREERRRGFSVPNAVRRTLPATGRTLVTSGLLVAAGLACAYGFDVMVFSSIATGGIVVVALSVLAGITLLPALLVWMGDRVDRWRLVPPFGGGERVIGFVTRLVLRRPILVLLLVMACLWPAVERAGAFRVGVLDSDALPDAAESKYALGRMESVFGVSRLYPIDILVETDRPVQDRRTLQKLDSLLRAIERQPHVVGVESVVRVVPTWTVADYARIWRDPERLPEPWQQLWRQHVGDRVTAVRVLTDLDPKSDAAGDLVRRLRALDPPEGLAVWVGGKTAAEHDFLQKIRARAPAVAAAVLTLTFVLLMAAFSPVLALKGLLLNALSVAATFGLLVAVFQEGWGAEWLGAQPHPFLDASIPVFILCVAFGLSMDYEVFLLARIREAYRHTGNLQRAIVEGLTKSGRIITSAALIIIAITGSFALAGIQPVKQIGFGIAAAVAIDATLIRLLLVPALMKLMGRWNWWPHPA</sequence>
<feature type="transmembrane region" description="Helical" evidence="6">
    <location>
        <begin position="573"/>
        <end position="592"/>
    </location>
</feature>
<comment type="subcellular location">
    <subcellularLocation>
        <location evidence="1">Cell membrane</location>
        <topology evidence="1">Multi-pass membrane protein</topology>
    </subcellularLocation>
</comment>
<keyword evidence="4 6" id="KW-1133">Transmembrane helix</keyword>
<feature type="transmembrane region" description="Helical" evidence="6">
    <location>
        <begin position="612"/>
        <end position="635"/>
    </location>
</feature>
<evidence type="ECO:0000259" key="7">
    <source>
        <dbReference type="PROSITE" id="PS50156"/>
    </source>
</evidence>
<evidence type="ECO:0000256" key="3">
    <source>
        <dbReference type="ARBA" id="ARBA00022692"/>
    </source>
</evidence>
<dbReference type="PROSITE" id="PS50156">
    <property type="entry name" value="SSD"/>
    <property type="match status" value="1"/>
</dbReference>
<name>A0A8J3FCI5_9BACI</name>
<feature type="transmembrane region" description="Helical" evidence="6">
    <location>
        <begin position="547"/>
        <end position="568"/>
    </location>
</feature>
<reference evidence="8" key="2">
    <citation type="submission" date="2020-09" db="EMBL/GenBank/DDBJ databases">
        <authorList>
            <person name="Sun Q."/>
            <person name="Ohkuma M."/>
        </authorList>
    </citation>
    <scope>NUCLEOTIDE SEQUENCE</scope>
    <source>
        <strain evidence="8">JCM 14719</strain>
    </source>
</reference>
<gene>
    <name evidence="8" type="ORF">GCM10007043_01770</name>
</gene>
<dbReference type="AlphaFoldDB" id="A0A8J3FCI5"/>
<feature type="domain" description="SSD" evidence="7">
    <location>
        <begin position="197"/>
        <end position="327"/>
    </location>
</feature>
<proteinExistence type="predicted"/>
<feature type="transmembrane region" description="Helical" evidence="6">
    <location>
        <begin position="656"/>
        <end position="679"/>
    </location>
</feature>
<feature type="transmembrane region" description="Helical" evidence="6">
    <location>
        <begin position="685"/>
        <end position="704"/>
    </location>
</feature>
<comment type="caution">
    <text evidence="8">The sequence shown here is derived from an EMBL/GenBank/DDBJ whole genome shotgun (WGS) entry which is preliminary data.</text>
</comment>
<keyword evidence="3 6" id="KW-0812">Transmembrane</keyword>
<dbReference type="InterPro" id="IPR050545">
    <property type="entry name" value="Mycobact_MmpL"/>
</dbReference>
<dbReference type="PANTHER" id="PTHR33406:SF13">
    <property type="entry name" value="MEMBRANE PROTEIN YDFJ"/>
    <property type="match status" value="1"/>
</dbReference>
<dbReference type="Proteomes" id="UP000637720">
    <property type="component" value="Unassembled WGS sequence"/>
</dbReference>
<dbReference type="InterPro" id="IPR004869">
    <property type="entry name" value="MMPL_dom"/>
</dbReference>
<keyword evidence="2" id="KW-1003">Cell membrane</keyword>
<dbReference type="SUPFAM" id="SSF82866">
    <property type="entry name" value="Multidrug efflux transporter AcrB transmembrane domain"/>
    <property type="match status" value="2"/>
</dbReference>
<feature type="transmembrane region" description="Helical" evidence="6">
    <location>
        <begin position="306"/>
        <end position="327"/>
    </location>
</feature>
<evidence type="ECO:0000256" key="2">
    <source>
        <dbReference type="ARBA" id="ARBA00022475"/>
    </source>
</evidence>
<protein>
    <submittedName>
        <fullName evidence="8">Membrane protein</fullName>
    </submittedName>
</protein>
<reference evidence="8" key="1">
    <citation type="journal article" date="2014" name="Int. J. Syst. Evol. Microbiol.">
        <title>Complete genome sequence of Corynebacterium casei LMG S-19264T (=DSM 44701T), isolated from a smear-ripened cheese.</title>
        <authorList>
            <consortium name="US DOE Joint Genome Institute (JGI-PGF)"/>
            <person name="Walter F."/>
            <person name="Albersmeier A."/>
            <person name="Kalinowski J."/>
            <person name="Ruckert C."/>
        </authorList>
    </citation>
    <scope>NUCLEOTIDE SEQUENCE</scope>
    <source>
        <strain evidence="8">JCM 14719</strain>
    </source>
</reference>
<organism evidence="8 9">
    <name type="scientific">Calditerricola satsumensis</name>
    <dbReference type="NCBI Taxonomy" id="373054"/>
    <lineage>
        <taxon>Bacteria</taxon>
        <taxon>Bacillati</taxon>
        <taxon>Bacillota</taxon>
        <taxon>Bacilli</taxon>
        <taxon>Bacillales</taxon>
        <taxon>Bacillaceae</taxon>
        <taxon>Calditerricola</taxon>
    </lineage>
</organism>
<feature type="transmembrane region" description="Helical" evidence="6">
    <location>
        <begin position="277"/>
        <end position="294"/>
    </location>
</feature>
<dbReference type="Pfam" id="PF03176">
    <property type="entry name" value="MMPL"/>
    <property type="match status" value="2"/>
</dbReference>
<feature type="transmembrane region" description="Helical" evidence="6">
    <location>
        <begin position="199"/>
        <end position="219"/>
    </location>
</feature>
<feature type="transmembrane region" description="Helical" evidence="6">
    <location>
        <begin position="225"/>
        <end position="248"/>
    </location>
</feature>
<dbReference type="InterPro" id="IPR000731">
    <property type="entry name" value="SSD"/>
</dbReference>
<evidence type="ECO:0000256" key="5">
    <source>
        <dbReference type="ARBA" id="ARBA00023136"/>
    </source>
</evidence>
<keyword evidence="5 6" id="KW-0472">Membrane</keyword>
<evidence type="ECO:0000256" key="1">
    <source>
        <dbReference type="ARBA" id="ARBA00004651"/>
    </source>
</evidence>
<evidence type="ECO:0000313" key="8">
    <source>
        <dbReference type="EMBL" id="GGJ91683.1"/>
    </source>
</evidence>
<dbReference type="EMBL" id="BMOF01000002">
    <property type="protein sequence ID" value="GGJ91683.1"/>
    <property type="molecule type" value="Genomic_DNA"/>
</dbReference>
<feature type="transmembrane region" description="Helical" evidence="6">
    <location>
        <begin position="173"/>
        <end position="192"/>
    </location>
</feature>
<dbReference type="RefSeq" id="WP_188816546.1">
    <property type="nucleotide sequence ID" value="NZ_BMOF01000002.1"/>
</dbReference>